<dbReference type="GO" id="GO:0003676">
    <property type="term" value="F:nucleic acid binding"/>
    <property type="evidence" value="ECO:0007669"/>
    <property type="project" value="InterPro"/>
</dbReference>
<dbReference type="InterPro" id="IPR001584">
    <property type="entry name" value="Integrase_cat-core"/>
</dbReference>
<dbReference type="PANTHER" id="PTHR37984">
    <property type="entry name" value="PROTEIN CBG26694"/>
    <property type="match status" value="1"/>
</dbReference>
<dbReference type="InterPro" id="IPR036397">
    <property type="entry name" value="RNaseH_sf"/>
</dbReference>
<accession>A0A6P6DWQ2</accession>
<protein>
    <recommendedName>
        <fullName evidence="1">Gypsy retrotransposon integrase-like protein 1</fullName>
    </recommendedName>
</protein>
<dbReference type="InterPro" id="IPR041588">
    <property type="entry name" value="Integrase_H2C2"/>
</dbReference>
<dbReference type="RefSeq" id="XP_023564173.1">
    <property type="nucleotide sequence ID" value="XM_023708405.1"/>
</dbReference>
<reference evidence="4" key="1">
    <citation type="submission" date="2025-08" db="UniProtKB">
        <authorList>
            <consortium name="RefSeq"/>
        </authorList>
    </citation>
    <scope>IDENTIFICATION</scope>
</reference>
<proteinExistence type="predicted"/>
<dbReference type="InterPro" id="IPR050951">
    <property type="entry name" value="Retrovirus_Pol_polyprotein"/>
</dbReference>
<gene>
    <name evidence="4" type="primary">Gin1</name>
</gene>
<sequence length="456" mass="52035">MVRSGKNGDLHLKQIAYYKRTGEYHATTLPSERSGIRRAAKKFVFKEKKLFYVGKDRKQNRLVIVSEEEKKKVLRECHENASGAHHGISRTLTLVESNYYWTSVTSDVKQWVYACQHCQVAKNTVILAPKQHLLKVENSWSVVTVDLMGPFHTSNRSHVYAIILTDLFTKWVMILPLCDVSASEISKAITNVFFLYGPPQKIIMDQRDEFIQQEPAKTPYFQMFNRNPYMPETLHTPHGVGADNTSMFARILDAIKEAEKIMETKATSVGQMENSLNGLHRSKIILKKKPKQSNPFHLKVGHEVLRQRKNRWKDGRFQSEWVGPCVIDYITESGCAVLRDNTGMRLKRPIKMSHLKPYVRESSEHDSLYLLQGSIVADHDYIGLPEIPVGTHQADILIEESTIGIVNNEQLTSSKGHELLGYRNVKGASLIEDHGSLQKQTFNLLDSSNQVLEYLS</sequence>
<feature type="domain" description="Integrase catalytic" evidence="2">
    <location>
        <begin position="125"/>
        <end position="298"/>
    </location>
</feature>
<dbReference type="Proteomes" id="UP000515203">
    <property type="component" value="Unplaced"/>
</dbReference>
<dbReference type="CTD" id="54826"/>
<dbReference type="PANTHER" id="PTHR37984:SF5">
    <property type="entry name" value="PROTEIN NYNRIN-LIKE"/>
    <property type="match status" value="1"/>
</dbReference>
<dbReference type="FunFam" id="1.10.340.70:FF:000001">
    <property type="entry name" value="Retrovirus-related Pol polyprotein from transposon gypsy-like Protein"/>
    <property type="match status" value="1"/>
</dbReference>
<dbReference type="Gene3D" id="3.30.420.10">
    <property type="entry name" value="Ribonuclease H-like superfamily/Ribonuclease H"/>
    <property type="match status" value="1"/>
</dbReference>
<dbReference type="PROSITE" id="PS50994">
    <property type="entry name" value="INTEGRASE"/>
    <property type="match status" value="1"/>
</dbReference>
<evidence type="ECO:0000313" key="3">
    <source>
        <dbReference type="Proteomes" id="UP000515203"/>
    </source>
</evidence>
<keyword evidence="3" id="KW-1185">Reference proteome</keyword>
<organism evidence="3 4">
    <name type="scientific">Octodon degus</name>
    <name type="common">Degu</name>
    <name type="synonym">Sciurus degus</name>
    <dbReference type="NCBI Taxonomy" id="10160"/>
    <lineage>
        <taxon>Eukaryota</taxon>
        <taxon>Metazoa</taxon>
        <taxon>Chordata</taxon>
        <taxon>Craniata</taxon>
        <taxon>Vertebrata</taxon>
        <taxon>Euteleostomi</taxon>
        <taxon>Mammalia</taxon>
        <taxon>Eutheria</taxon>
        <taxon>Euarchontoglires</taxon>
        <taxon>Glires</taxon>
        <taxon>Rodentia</taxon>
        <taxon>Hystricomorpha</taxon>
        <taxon>Octodontidae</taxon>
        <taxon>Octodon</taxon>
    </lineage>
</organism>
<dbReference type="GO" id="GO:0015074">
    <property type="term" value="P:DNA integration"/>
    <property type="evidence" value="ECO:0007669"/>
    <property type="project" value="InterPro"/>
</dbReference>
<dbReference type="InterPro" id="IPR012337">
    <property type="entry name" value="RNaseH-like_sf"/>
</dbReference>
<dbReference type="Pfam" id="PF17921">
    <property type="entry name" value="Integrase_H2C2"/>
    <property type="match status" value="1"/>
</dbReference>
<dbReference type="GeneID" id="101565150"/>
<dbReference type="AlphaFoldDB" id="A0A6P6DWQ2"/>
<dbReference type="Gene3D" id="1.10.340.70">
    <property type="match status" value="1"/>
</dbReference>
<name>A0A6P6DWQ2_OCTDE</name>
<evidence type="ECO:0000259" key="2">
    <source>
        <dbReference type="PROSITE" id="PS50994"/>
    </source>
</evidence>
<evidence type="ECO:0000313" key="4">
    <source>
        <dbReference type="RefSeq" id="XP_023564173.1"/>
    </source>
</evidence>
<dbReference type="SUPFAM" id="SSF53098">
    <property type="entry name" value="Ribonuclease H-like"/>
    <property type="match status" value="1"/>
</dbReference>
<evidence type="ECO:0000256" key="1">
    <source>
        <dbReference type="ARBA" id="ARBA00039658"/>
    </source>
</evidence>